<feature type="transmembrane region" description="Helical" evidence="1">
    <location>
        <begin position="115"/>
        <end position="132"/>
    </location>
</feature>
<dbReference type="GO" id="GO:0045227">
    <property type="term" value="P:capsule polysaccharide biosynthetic process"/>
    <property type="evidence" value="ECO:0007669"/>
    <property type="project" value="InterPro"/>
</dbReference>
<sequence>MMVPTILSDLGVLAVVFAGALAVEAARARYGLRLGGVVAVPMVAVLSLTNAWVLSIYLPGVVVLFVATTLMHRLTLLYGRALLSMTLTMAMGYALVVIALGLVLGTELPVTDFQLYFTALFAGAGAYTLYLTSPADRPATVTLSGALFVIILVGCRTLVTPPARGLYADLTPLHILPVAGVLTAAGLTLTRLERRERPLETHRRELGQ</sequence>
<protein>
    <recommendedName>
        <fullName evidence="4">Capsule biosynthesis CapC</fullName>
    </recommendedName>
</protein>
<dbReference type="AlphaFoldDB" id="A0A482Y7W5"/>
<keyword evidence="1" id="KW-0472">Membrane</keyword>
<feature type="transmembrane region" description="Helical" evidence="1">
    <location>
        <begin position="139"/>
        <end position="159"/>
    </location>
</feature>
<proteinExistence type="predicted"/>
<gene>
    <name evidence="2" type="ORF">BDK88_3833</name>
</gene>
<dbReference type="Pfam" id="PF14102">
    <property type="entry name" value="Caps_synth_CapC"/>
    <property type="match status" value="1"/>
</dbReference>
<accession>A0A482Y7W5</accession>
<evidence type="ECO:0000313" key="2">
    <source>
        <dbReference type="EMBL" id="RZV06285.1"/>
    </source>
</evidence>
<comment type="caution">
    <text evidence="2">The sequence shown here is derived from an EMBL/GenBank/DDBJ whole genome shotgun (WGS) entry which is preliminary data.</text>
</comment>
<evidence type="ECO:0008006" key="4">
    <source>
        <dbReference type="Google" id="ProtNLM"/>
    </source>
</evidence>
<evidence type="ECO:0000313" key="3">
    <source>
        <dbReference type="Proteomes" id="UP000291097"/>
    </source>
</evidence>
<dbReference type="GO" id="GO:0016020">
    <property type="term" value="C:membrane"/>
    <property type="evidence" value="ECO:0007669"/>
    <property type="project" value="InterPro"/>
</dbReference>
<keyword evidence="1" id="KW-0812">Transmembrane</keyword>
<dbReference type="EMBL" id="SHMP01000008">
    <property type="protein sequence ID" value="RZV06285.1"/>
    <property type="molecule type" value="Genomic_DNA"/>
</dbReference>
<feature type="transmembrane region" description="Helical" evidence="1">
    <location>
        <begin position="171"/>
        <end position="189"/>
    </location>
</feature>
<organism evidence="2 3">
    <name type="scientific">Natrinema hispanicum</name>
    <dbReference type="NCBI Taxonomy" id="392421"/>
    <lineage>
        <taxon>Archaea</taxon>
        <taxon>Methanobacteriati</taxon>
        <taxon>Methanobacteriota</taxon>
        <taxon>Stenosarchaea group</taxon>
        <taxon>Halobacteria</taxon>
        <taxon>Halobacteriales</taxon>
        <taxon>Natrialbaceae</taxon>
        <taxon>Natrinema</taxon>
    </lineage>
</organism>
<reference evidence="2 3" key="1">
    <citation type="submission" date="2019-02" db="EMBL/GenBank/DDBJ databases">
        <title>Genomic Encyclopedia of Archaeal and Bacterial Type Strains, Phase II (KMG-II): from individual species to whole genera.</title>
        <authorList>
            <person name="Goeker M."/>
        </authorList>
    </citation>
    <scope>NUCLEOTIDE SEQUENCE [LARGE SCALE GENOMIC DNA]</scope>
    <source>
        <strain evidence="2 3">DSM 18328</strain>
    </source>
</reference>
<dbReference type="InterPro" id="IPR008338">
    <property type="entry name" value="Capsule_biosynth_CapC"/>
</dbReference>
<keyword evidence="1" id="KW-1133">Transmembrane helix</keyword>
<feature type="transmembrane region" description="Helical" evidence="1">
    <location>
        <begin position="49"/>
        <end position="70"/>
    </location>
</feature>
<dbReference type="Proteomes" id="UP000291097">
    <property type="component" value="Unassembled WGS sequence"/>
</dbReference>
<name>A0A482Y7W5_9EURY</name>
<evidence type="ECO:0000256" key="1">
    <source>
        <dbReference type="SAM" id="Phobius"/>
    </source>
</evidence>
<feature type="transmembrane region" description="Helical" evidence="1">
    <location>
        <begin position="82"/>
        <end position="103"/>
    </location>
</feature>